<comment type="caution">
    <text evidence="2">The sequence shown here is derived from an EMBL/GenBank/DDBJ whole genome shotgun (WGS) entry which is preliminary data.</text>
</comment>
<reference evidence="2 3" key="1">
    <citation type="journal article" date="2020" name="Int. J. Syst. Evol. Microbiol.">
        <title>Reclassification of Streptomyces castelarensis and Streptomyces sporoclivatus as later heterotypic synonyms of Streptomyces antimycoticus.</title>
        <authorList>
            <person name="Komaki H."/>
            <person name="Tamura T."/>
        </authorList>
    </citation>
    <scope>NUCLEOTIDE SEQUENCE [LARGE SCALE GENOMIC DNA]</scope>
    <source>
        <strain evidence="2 3">NBRC 13459</strain>
    </source>
</reference>
<protein>
    <recommendedName>
        <fullName evidence="1">AMP-dependent synthetase/ligase domain-containing protein</fullName>
    </recommendedName>
</protein>
<evidence type="ECO:0000313" key="2">
    <source>
        <dbReference type="EMBL" id="GDY50750.1"/>
    </source>
</evidence>
<organism evidence="2 3">
    <name type="scientific">Streptomyces violaceusniger</name>
    <dbReference type="NCBI Taxonomy" id="68280"/>
    <lineage>
        <taxon>Bacteria</taxon>
        <taxon>Bacillati</taxon>
        <taxon>Actinomycetota</taxon>
        <taxon>Actinomycetes</taxon>
        <taxon>Kitasatosporales</taxon>
        <taxon>Streptomycetaceae</taxon>
        <taxon>Streptomyces</taxon>
        <taxon>Streptomyces violaceusniger group</taxon>
    </lineage>
</organism>
<dbReference type="Pfam" id="PF00501">
    <property type="entry name" value="AMP-binding"/>
    <property type="match status" value="1"/>
</dbReference>
<sequence>MVHLHSTNAVDPTDQLATRERHEILQKTGATFLAVDEENLGLARELCERLPDPPRLAGLGSLGPDVLDLTTGDADAFDLTVVETDPERPAVVLFTSGTSGTPKG</sequence>
<keyword evidence="3" id="KW-1185">Reference proteome</keyword>
<dbReference type="InterPro" id="IPR042099">
    <property type="entry name" value="ANL_N_sf"/>
</dbReference>
<dbReference type="PROSITE" id="PS00455">
    <property type="entry name" value="AMP_BINDING"/>
    <property type="match status" value="1"/>
</dbReference>
<dbReference type="Proteomes" id="UP000301309">
    <property type="component" value="Unassembled WGS sequence"/>
</dbReference>
<accession>A0A4D4KW04</accession>
<feature type="domain" description="AMP-dependent synthetase/ligase" evidence="1">
    <location>
        <begin position="15"/>
        <end position="104"/>
    </location>
</feature>
<dbReference type="Gene3D" id="3.40.50.12780">
    <property type="entry name" value="N-terminal domain of ligase-like"/>
    <property type="match status" value="1"/>
</dbReference>
<dbReference type="SUPFAM" id="SSF56801">
    <property type="entry name" value="Acetyl-CoA synthetase-like"/>
    <property type="match status" value="1"/>
</dbReference>
<name>A0A4D4KW04_STRVO</name>
<dbReference type="AlphaFoldDB" id="A0A4D4KW04"/>
<dbReference type="InterPro" id="IPR000873">
    <property type="entry name" value="AMP-dep_synth/lig_dom"/>
</dbReference>
<dbReference type="EMBL" id="BJHW01000001">
    <property type="protein sequence ID" value="GDY50750.1"/>
    <property type="molecule type" value="Genomic_DNA"/>
</dbReference>
<dbReference type="InterPro" id="IPR020845">
    <property type="entry name" value="AMP-binding_CS"/>
</dbReference>
<gene>
    <name evidence="2" type="ORF">SVIO_013730</name>
</gene>
<proteinExistence type="predicted"/>
<evidence type="ECO:0000259" key="1">
    <source>
        <dbReference type="Pfam" id="PF00501"/>
    </source>
</evidence>
<evidence type="ECO:0000313" key="3">
    <source>
        <dbReference type="Proteomes" id="UP000301309"/>
    </source>
</evidence>